<dbReference type="PANTHER" id="PTHR43415">
    <property type="entry name" value="SPERMIDINE N(1)-ACETYLTRANSFERASE"/>
    <property type="match status" value="1"/>
</dbReference>
<dbReference type="Gene3D" id="3.40.630.30">
    <property type="match status" value="1"/>
</dbReference>
<dbReference type="PANTHER" id="PTHR43415:SF3">
    <property type="entry name" value="GNAT-FAMILY ACETYLTRANSFERASE"/>
    <property type="match status" value="1"/>
</dbReference>
<feature type="domain" description="N-acetyltransferase" evidence="1">
    <location>
        <begin position="31"/>
        <end position="196"/>
    </location>
</feature>
<dbReference type="InterPro" id="IPR016181">
    <property type="entry name" value="Acyl_CoA_acyltransferase"/>
</dbReference>
<keyword evidence="2" id="KW-0808">Transferase</keyword>
<dbReference type="Pfam" id="PF00583">
    <property type="entry name" value="Acetyltransf_1"/>
    <property type="match status" value="1"/>
</dbReference>
<dbReference type="PROSITE" id="PS51186">
    <property type="entry name" value="GNAT"/>
    <property type="match status" value="1"/>
</dbReference>
<dbReference type="InterPro" id="IPR000182">
    <property type="entry name" value="GNAT_dom"/>
</dbReference>
<dbReference type="EMBL" id="KF680548">
    <property type="protein sequence ID" value="AHC32174.1"/>
    <property type="molecule type" value="Genomic_DNA"/>
</dbReference>
<organism evidence="2">
    <name type="scientific">Vibrio cholerae</name>
    <dbReference type="NCBI Taxonomy" id="666"/>
    <lineage>
        <taxon>Bacteria</taxon>
        <taxon>Pseudomonadati</taxon>
        <taxon>Pseudomonadota</taxon>
        <taxon>Gammaproteobacteria</taxon>
        <taxon>Vibrionales</taxon>
        <taxon>Vibrionaceae</taxon>
        <taxon>Vibrio</taxon>
    </lineage>
</organism>
<dbReference type="SUPFAM" id="SSF55729">
    <property type="entry name" value="Acyl-CoA N-acyltransferases (Nat)"/>
    <property type="match status" value="1"/>
</dbReference>
<name>A0A075CZY0_VIBCL</name>
<dbReference type="GO" id="GO:0016747">
    <property type="term" value="F:acyltransferase activity, transferring groups other than amino-acyl groups"/>
    <property type="evidence" value="ECO:0007669"/>
    <property type="project" value="InterPro"/>
</dbReference>
<proteinExistence type="predicted"/>
<reference evidence="2" key="2">
    <citation type="journal article" date="2014" name="Infect. Genet. Evol.">
        <title>The purifying trend in the chromosomal integron in Vibrio cholerae strains during the seventh pandemic.</title>
        <authorList>
            <person name="Zhang C."/>
            <person name="Pang B."/>
            <person name="Zhou Z."/>
            <person name="Wang H."/>
            <person name="Zhou H."/>
            <person name="Lu X."/>
            <person name="Du P."/>
            <person name="Zhang L."/>
            <person name="Li J."/>
            <person name="Cui Z."/>
            <person name="Chen C."/>
            <person name="Stokes H.W."/>
            <person name="Kan B."/>
        </authorList>
    </citation>
    <scope>NUCLEOTIDE SEQUENCE</scope>
    <source>
        <strain evidence="2">JX20062026</strain>
    </source>
</reference>
<reference evidence="2" key="1">
    <citation type="submission" date="2013-09" db="EMBL/GenBank/DDBJ databases">
        <authorList>
            <person name="Zhang C.C."/>
            <person name="Pang B."/>
            <person name="Zhou Z.M."/>
        </authorList>
    </citation>
    <scope>NUCLEOTIDE SEQUENCE</scope>
    <source>
        <strain evidence="2">JX20062026</strain>
    </source>
</reference>
<sequence>MVTVVVFEFSVMRCQPLRRALCSYLSMDEKVIIRKLTVEDAESVLSLMYQLDRESKFMLLEPEERTTTLEQQIQIIHSFNDSSNKVIYLLTNDEKAFGFIVGVGNTANRNKHCMSLVIGLLQAVTGQGFGKELVNKLEGWAISHGYSRLELTVMQHNERAKRLYESCGFEVEGLKRHSLVVDGEYVNELYMSKLLTA</sequence>
<accession>A0A075CZY0</accession>
<dbReference type="NCBIfam" id="NF041952">
    <property type="entry name" value="super_attC_Vc_1"/>
    <property type="match status" value="1"/>
</dbReference>
<evidence type="ECO:0000313" key="2">
    <source>
        <dbReference type="EMBL" id="AHC32174.1"/>
    </source>
</evidence>
<dbReference type="FunFam" id="3.40.630.30:FF:000222">
    <property type="entry name" value="Putative acetyltransferase"/>
    <property type="match status" value="1"/>
</dbReference>
<dbReference type="AntiFam" id="ANF00278">
    <property type="entry name" value="Spurious ORF motif from attC repeats"/>
</dbReference>
<dbReference type="AlphaFoldDB" id="A0A075CZY0"/>
<dbReference type="OMA" id="EDHYKLN"/>
<protein>
    <submittedName>
        <fullName evidence="2">Putative acetyltransferase</fullName>
    </submittedName>
</protein>
<evidence type="ECO:0000259" key="1">
    <source>
        <dbReference type="PROSITE" id="PS51186"/>
    </source>
</evidence>